<evidence type="ECO:0008006" key="4">
    <source>
        <dbReference type="Google" id="ProtNLM"/>
    </source>
</evidence>
<dbReference type="EMBL" id="QRVA01000013">
    <property type="protein sequence ID" value="RGS16391.1"/>
    <property type="molecule type" value="Genomic_DNA"/>
</dbReference>
<evidence type="ECO:0000313" key="2">
    <source>
        <dbReference type="EMBL" id="RGS16391.1"/>
    </source>
</evidence>
<feature type="region of interest" description="Disordered" evidence="1">
    <location>
        <begin position="439"/>
        <end position="497"/>
    </location>
</feature>
<dbReference type="AlphaFoldDB" id="A0A3R6CPZ6"/>
<evidence type="ECO:0000313" key="3">
    <source>
        <dbReference type="Proteomes" id="UP000283872"/>
    </source>
</evidence>
<accession>A0A3R6CPZ6</accession>
<gene>
    <name evidence="2" type="ORF">DWY11_06900</name>
</gene>
<organism evidence="2 3">
    <name type="scientific">Segatella copri</name>
    <dbReference type="NCBI Taxonomy" id="165179"/>
    <lineage>
        <taxon>Bacteria</taxon>
        <taxon>Pseudomonadati</taxon>
        <taxon>Bacteroidota</taxon>
        <taxon>Bacteroidia</taxon>
        <taxon>Bacteroidales</taxon>
        <taxon>Prevotellaceae</taxon>
        <taxon>Segatella</taxon>
    </lineage>
</organism>
<reference evidence="2 3" key="1">
    <citation type="submission" date="2018-08" db="EMBL/GenBank/DDBJ databases">
        <title>A genome reference for cultivated species of the human gut microbiota.</title>
        <authorList>
            <person name="Zou Y."/>
            <person name="Xue W."/>
            <person name="Luo G."/>
        </authorList>
    </citation>
    <scope>NUCLEOTIDE SEQUENCE [LARGE SCALE GENOMIC DNA]</scope>
    <source>
        <strain evidence="2 3">AF24-12</strain>
    </source>
</reference>
<evidence type="ECO:0000256" key="1">
    <source>
        <dbReference type="SAM" id="MobiDB-lite"/>
    </source>
</evidence>
<protein>
    <recommendedName>
        <fullName evidence="4">DUF3987 domain-containing protein</fullName>
    </recommendedName>
</protein>
<feature type="compositionally biased region" description="Basic and acidic residues" evidence="1">
    <location>
        <begin position="460"/>
        <end position="489"/>
    </location>
</feature>
<dbReference type="Proteomes" id="UP000283872">
    <property type="component" value="Unassembled WGS sequence"/>
</dbReference>
<comment type="caution">
    <text evidence="2">The sequence shown here is derived from an EMBL/GenBank/DDBJ whole genome shotgun (WGS) entry which is preliminary data.</text>
</comment>
<proteinExistence type="predicted"/>
<sequence length="497" mass="55453">MKTKNLKYNITISTAPTMPKLGKGTECVQLLLSQVSKDMHEPLVPMLFPILGAQVSEAKFQYPDLSWKELCGMMANLVADSGCNKGQLSNIVEAICHNFREHDEKELDKLVEWQRQMKTKSANKEKPARPDVSFWFPPSDVTNAAFIQNAMGCEKLGERTQYLNLPEVEMADRMCGGHKQISQMLRNIYDRQRAGALRATADGITGNPVLRANLTLSSTPFAARKFYKNELFNGTFGRMVFSYKARQARVGKIPRQGEYDAGFFEKLDGYLVKLSICKGRFIIKPLNSLTDRLAADMATLADLTDDDVLWDISKRSIVSAWKAGCLLWVLNDQTWTKAMGELVEWLVYHDIWSKMQLFADLLIQDADSVSEAQRRGPKNLLDDLPNPFNEAQLESLRLQLGKSKDGTKGQIRKWVFRKFITFSAETGLYTKTEEYLTGSGTSDGIARNGGKSGGSGRKKKEADDGQKEAADAGQKEATGDGQKEMAADAKKKKGKGI</sequence>
<dbReference type="RefSeq" id="WP_118085814.1">
    <property type="nucleotide sequence ID" value="NZ_QRVA01000013.1"/>
</dbReference>
<name>A0A3R6CPZ6_9BACT</name>